<keyword evidence="6 12" id="KW-1133">Transmembrane helix</keyword>
<feature type="transmembrane region" description="Helical" evidence="12">
    <location>
        <begin position="159"/>
        <end position="178"/>
    </location>
</feature>
<dbReference type="GO" id="GO:0005886">
    <property type="term" value="C:plasma membrane"/>
    <property type="evidence" value="ECO:0007669"/>
    <property type="project" value="UniProtKB-SubCell"/>
</dbReference>
<keyword evidence="5 12" id="KW-0812">Transmembrane</keyword>
<dbReference type="AlphaFoldDB" id="A0AAV4H320"/>
<evidence type="ECO:0000313" key="14">
    <source>
        <dbReference type="Proteomes" id="UP000762676"/>
    </source>
</evidence>
<evidence type="ECO:0000256" key="6">
    <source>
        <dbReference type="ARBA" id="ARBA00022989"/>
    </source>
</evidence>
<evidence type="ECO:0000256" key="1">
    <source>
        <dbReference type="ARBA" id="ARBA00004651"/>
    </source>
</evidence>
<keyword evidence="4" id="KW-1003">Cell membrane</keyword>
<dbReference type="PANTHER" id="PTHR42985">
    <property type="entry name" value="SODIUM-COUPLED MONOCARBOXYLATE TRANSPORTER"/>
    <property type="match status" value="1"/>
</dbReference>
<gene>
    <name evidence="13" type="ORF">ElyMa_006200600</name>
</gene>
<dbReference type="PANTHER" id="PTHR42985:SF40">
    <property type="entry name" value="LD47995P-RELATED"/>
    <property type="match status" value="1"/>
</dbReference>
<keyword evidence="3" id="KW-0813">Transport</keyword>
<feature type="transmembrane region" description="Helical" evidence="12">
    <location>
        <begin position="125"/>
        <end position="147"/>
    </location>
</feature>
<evidence type="ECO:0000256" key="5">
    <source>
        <dbReference type="ARBA" id="ARBA00022692"/>
    </source>
</evidence>
<name>A0AAV4H320_9GAST</name>
<organism evidence="13 14">
    <name type="scientific">Elysia marginata</name>
    <dbReference type="NCBI Taxonomy" id="1093978"/>
    <lineage>
        <taxon>Eukaryota</taxon>
        <taxon>Metazoa</taxon>
        <taxon>Spiralia</taxon>
        <taxon>Lophotrochozoa</taxon>
        <taxon>Mollusca</taxon>
        <taxon>Gastropoda</taxon>
        <taxon>Heterobranchia</taxon>
        <taxon>Euthyneura</taxon>
        <taxon>Panpulmonata</taxon>
        <taxon>Sacoglossa</taxon>
        <taxon>Placobranchoidea</taxon>
        <taxon>Plakobranchidae</taxon>
        <taxon>Elysia</taxon>
    </lineage>
</organism>
<dbReference type="GO" id="GO:0006814">
    <property type="term" value="P:sodium ion transport"/>
    <property type="evidence" value="ECO:0007669"/>
    <property type="project" value="UniProtKB-KW"/>
</dbReference>
<evidence type="ECO:0000256" key="8">
    <source>
        <dbReference type="ARBA" id="ARBA00023065"/>
    </source>
</evidence>
<protein>
    <submittedName>
        <fullName evidence="13">Sodium-coupled monocarboxylate transporter 1</fullName>
    </submittedName>
</protein>
<feature type="transmembrane region" description="Helical" evidence="12">
    <location>
        <begin position="12"/>
        <end position="32"/>
    </location>
</feature>
<evidence type="ECO:0000256" key="10">
    <source>
        <dbReference type="ARBA" id="ARBA00023201"/>
    </source>
</evidence>
<evidence type="ECO:0000256" key="12">
    <source>
        <dbReference type="SAM" id="Phobius"/>
    </source>
</evidence>
<evidence type="ECO:0000256" key="4">
    <source>
        <dbReference type="ARBA" id="ARBA00022475"/>
    </source>
</evidence>
<comment type="similarity">
    <text evidence="2 11">Belongs to the sodium:solute symporter (SSF) (TC 2.A.21) family.</text>
</comment>
<dbReference type="Gene3D" id="1.20.1730.10">
    <property type="entry name" value="Sodium/glucose cotransporter"/>
    <property type="match status" value="2"/>
</dbReference>
<keyword evidence="10" id="KW-0739">Sodium transport</keyword>
<feature type="transmembrane region" description="Helical" evidence="12">
    <location>
        <begin position="77"/>
        <end position="105"/>
    </location>
</feature>
<dbReference type="InterPro" id="IPR001734">
    <property type="entry name" value="Na/solute_symporter"/>
</dbReference>
<comment type="subcellular location">
    <subcellularLocation>
        <location evidence="1">Cell membrane</location>
        <topology evidence="1">Multi-pass membrane protein</topology>
    </subcellularLocation>
</comment>
<dbReference type="Pfam" id="PF00474">
    <property type="entry name" value="SSF"/>
    <property type="match status" value="2"/>
</dbReference>
<evidence type="ECO:0000256" key="2">
    <source>
        <dbReference type="ARBA" id="ARBA00006434"/>
    </source>
</evidence>
<evidence type="ECO:0000256" key="3">
    <source>
        <dbReference type="ARBA" id="ARBA00022448"/>
    </source>
</evidence>
<dbReference type="GO" id="GO:0015293">
    <property type="term" value="F:symporter activity"/>
    <property type="evidence" value="ECO:0007669"/>
    <property type="project" value="TreeGrafter"/>
</dbReference>
<evidence type="ECO:0000256" key="11">
    <source>
        <dbReference type="RuleBase" id="RU362091"/>
    </source>
</evidence>
<dbReference type="EMBL" id="BMAT01012437">
    <property type="protein sequence ID" value="GFR92437.1"/>
    <property type="molecule type" value="Genomic_DNA"/>
</dbReference>
<dbReference type="InterPro" id="IPR038377">
    <property type="entry name" value="Na/Glc_symporter_sf"/>
</dbReference>
<keyword evidence="9 12" id="KW-0472">Membrane</keyword>
<reference evidence="13 14" key="1">
    <citation type="journal article" date="2021" name="Elife">
        <title>Chloroplast acquisition without the gene transfer in kleptoplastic sea slugs, Plakobranchus ocellatus.</title>
        <authorList>
            <person name="Maeda T."/>
            <person name="Takahashi S."/>
            <person name="Yoshida T."/>
            <person name="Shimamura S."/>
            <person name="Takaki Y."/>
            <person name="Nagai Y."/>
            <person name="Toyoda A."/>
            <person name="Suzuki Y."/>
            <person name="Arimoto A."/>
            <person name="Ishii H."/>
            <person name="Satoh N."/>
            <person name="Nishiyama T."/>
            <person name="Hasebe M."/>
            <person name="Maruyama T."/>
            <person name="Minagawa J."/>
            <person name="Obokata J."/>
            <person name="Shigenobu S."/>
        </authorList>
    </citation>
    <scope>NUCLEOTIDE SEQUENCE [LARGE SCALE GENOMIC DNA]</scope>
</reference>
<dbReference type="InterPro" id="IPR051163">
    <property type="entry name" value="Sodium:Solute_Symporter_SSF"/>
</dbReference>
<feature type="transmembrane region" description="Helical" evidence="12">
    <location>
        <begin position="52"/>
        <end position="70"/>
    </location>
</feature>
<proteinExistence type="inferred from homology"/>
<keyword evidence="8" id="KW-0406">Ion transport</keyword>
<feature type="transmembrane region" description="Helical" evidence="12">
    <location>
        <begin position="225"/>
        <end position="242"/>
    </location>
</feature>
<dbReference type="Proteomes" id="UP000762676">
    <property type="component" value="Unassembled WGS sequence"/>
</dbReference>
<dbReference type="PROSITE" id="PS50283">
    <property type="entry name" value="NA_SOLUT_SYMP_3"/>
    <property type="match status" value="2"/>
</dbReference>
<comment type="caution">
    <text evidence="13">The sequence shown here is derived from an EMBL/GenBank/DDBJ whole genome shotgun (WGS) entry which is preliminary data.</text>
</comment>
<sequence>MSAERVSYSAADYVVGSFTLLVPVGIGVWYAFRDVHRATRDEYLLGGRQMSVLPVALSTFITFMSAITLMGIPAETFFFGGIVFSVFVGHALSHVFGYFTIVPLLHPLQLTSVYEYLKLRYKSEAVRLLSTIIGMLTNLLYQSLVLLSPALALQACADLPLWMSIAVIGAVGTLYTALGGFKSVIWTDVFQTCIVFVGMFAIIIKGISTEVLSLSSAKACADLPLWMSIAVIGAVGTLYTALGGFKSVIWTDVFQTCIVFVGMFAIIIKACMEVGGLGEVWRLSRDGGRLKLDNFSLDPRTRHTQWSLIVGFFFMK</sequence>
<evidence type="ECO:0000256" key="7">
    <source>
        <dbReference type="ARBA" id="ARBA00023053"/>
    </source>
</evidence>
<keyword evidence="14" id="KW-1185">Reference proteome</keyword>
<accession>A0AAV4H320</accession>
<evidence type="ECO:0000256" key="9">
    <source>
        <dbReference type="ARBA" id="ARBA00023136"/>
    </source>
</evidence>
<keyword evidence="7" id="KW-0915">Sodium</keyword>
<evidence type="ECO:0000313" key="13">
    <source>
        <dbReference type="EMBL" id="GFR92437.1"/>
    </source>
</evidence>